<name>A0A1M6P4E7_9FIRM</name>
<evidence type="ECO:0000256" key="1">
    <source>
        <dbReference type="SAM" id="Phobius"/>
    </source>
</evidence>
<keyword evidence="1" id="KW-1133">Transmembrane helix</keyword>
<evidence type="ECO:0000313" key="2">
    <source>
        <dbReference type="EMBL" id="SHK02763.1"/>
    </source>
</evidence>
<evidence type="ECO:0000313" key="3">
    <source>
        <dbReference type="Proteomes" id="UP000184082"/>
    </source>
</evidence>
<accession>A0A1M6P4E7</accession>
<protein>
    <submittedName>
        <fullName evidence="2">Uncharacterized protein</fullName>
    </submittedName>
</protein>
<dbReference type="Proteomes" id="UP000184082">
    <property type="component" value="Unassembled WGS sequence"/>
</dbReference>
<sequence>MSKNTIIKMLISITFILIIILNNLVFIPAKNINRYITYTFDKSNDELAYVINDLSNEIYSADEEKLKNKEYIEEIFRKANRKLGLWERIMNTLYLLNKNFKFKDVCELKYYFYTIIDKGELTEEDLKALKEIFETINYINPGIDEEVEKTYFYVRPGKRVKESLEKIFKICEEMNSKYYSK</sequence>
<keyword evidence="1" id="KW-0472">Membrane</keyword>
<feature type="transmembrane region" description="Helical" evidence="1">
    <location>
        <begin position="6"/>
        <end position="27"/>
    </location>
</feature>
<gene>
    <name evidence="2" type="ORF">SAMN02745883_01100</name>
</gene>
<organism evidence="2 3">
    <name type="scientific">Caminicella sporogenes DSM 14501</name>
    <dbReference type="NCBI Taxonomy" id="1121266"/>
    <lineage>
        <taxon>Bacteria</taxon>
        <taxon>Bacillati</taxon>
        <taxon>Bacillota</taxon>
        <taxon>Clostridia</taxon>
        <taxon>Peptostreptococcales</taxon>
        <taxon>Caminicellaceae</taxon>
        <taxon>Caminicella</taxon>
    </lineage>
</organism>
<keyword evidence="3" id="KW-1185">Reference proteome</keyword>
<proteinExistence type="predicted"/>
<dbReference type="AlphaFoldDB" id="A0A1M6P4E7"/>
<reference evidence="2 3" key="1">
    <citation type="submission" date="2016-11" db="EMBL/GenBank/DDBJ databases">
        <authorList>
            <person name="Jaros S."/>
            <person name="Januszkiewicz K."/>
            <person name="Wedrychowicz H."/>
        </authorList>
    </citation>
    <scope>NUCLEOTIDE SEQUENCE [LARGE SCALE GENOMIC DNA]</scope>
    <source>
        <strain evidence="2 3">DSM 14501</strain>
    </source>
</reference>
<dbReference type="RefSeq" id="WP_072966410.1">
    <property type="nucleotide sequence ID" value="NZ_FRAJ01000007.1"/>
</dbReference>
<keyword evidence="1" id="KW-0812">Transmembrane</keyword>
<dbReference type="EMBL" id="FRAJ01000007">
    <property type="protein sequence ID" value="SHK02763.1"/>
    <property type="molecule type" value="Genomic_DNA"/>
</dbReference>